<evidence type="ECO:0000256" key="1">
    <source>
        <dbReference type="ARBA" id="ARBA00023157"/>
    </source>
</evidence>
<dbReference type="Proteomes" id="UP000241394">
    <property type="component" value="Chromosome LG9"/>
</dbReference>
<reference evidence="6" key="2">
    <citation type="journal article" date="2018" name="BMC Genomics">
        <title>A manually annotated Actinidia chinensis var. chinensis (kiwifruit) genome highlights the challenges associated with draft genomes and gene prediction in plants.</title>
        <authorList>
            <person name="Pilkington S.M."/>
            <person name="Crowhurst R."/>
            <person name="Hilario E."/>
            <person name="Nardozza S."/>
            <person name="Fraser L."/>
            <person name="Peng Y."/>
            <person name="Gunaseelan K."/>
            <person name="Simpson R."/>
            <person name="Tahir J."/>
            <person name="Deroles S.C."/>
            <person name="Templeton K."/>
            <person name="Luo Z."/>
            <person name="Davy M."/>
            <person name="Cheng C."/>
            <person name="McNeilage M."/>
            <person name="Scaglione D."/>
            <person name="Liu Y."/>
            <person name="Zhang Q."/>
            <person name="Datson P."/>
            <person name="De Silva N."/>
            <person name="Gardiner S.E."/>
            <person name="Bassett H."/>
            <person name="Chagne D."/>
            <person name="McCallum J."/>
            <person name="Dzierzon H."/>
            <person name="Deng C."/>
            <person name="Wang Y.Y."/>
            <person name="Barron L."/>
            <person name="Manako K."/>
            <person name="Bowen J."/>
            <person name="Foster T.M."/>
            <person name="Erridge Z.A."/>
            <person name="Tiffin H."/>
            <person name="Waite C.N."/>
            <person name="Davies K.M."/>
            <person name="Grierson E.P."/>
            <person name="Laing W.A."/>
            <person name="Kirk R."/>
            <person name="Chen X."/>
            <person name="Wood M."/>
            <person name="Montefiori M."/>
            <person name="Brummell D.A."/>
            <person name="Schwinn K.E."/>
            <person name="Catanach A."/>
            <person name="Fullerton C."/>
            <person name="Li D."/>
            <person name="Meiyalaghan S."/>
            <person name="Nieuwenhuizen N."/>
            <person name="Read N."/>
            <person name="Prakash R."/>
            <person name="Hunter D."/>
            <person name="Zhang H."/>
            <person name="McKenzie M."/>
            <person name="Knabel M."/>
            <person name="Harris A."/>
            <person name="Allan A.C."/>
            <person name="Gleave A."/>
            <person name="Chen A."/>
            <person name="Janssen B.J."/>
            <person name="Plunkett B."/>
            <person name="Ampomah-Dwamena C."/>
            <person name="Voogd C."/>
            <person name="Leif D."/>
            <person name="Lafferty D."/>
            <person name="Souleyre E.J.F."/>
            <person name="Varkonyi-Gasic E."/>
            <person name="Gambi F."/>
            <person name="Hanley J."/>
            <person name="Yao J.L."/>
            <person name="Cheung J."/>
            <person name="David K.M."/>
            <person name="Warren B."/>
            <person name="Marsh K."/>
            <person name="Snowden K.C."/>
            <person name="Lin-Wang K."/>
            <person name="Brian L."/>
            <person name="Martinez-Sanchez M."/>
            <person name="Wang M."/>
            <person name="Ileperuma N."/>
            <person name="Macnee N."/>
            <person name="Campin R."/>
            <person name="McAtee P."/>
            <person name="Drummond R.S.M."/>
            <person name="Espley R.V."/>
            <person name="Ireland H.S."/>
            <person name="Wu R."/>
            <person name="Atkinson R.G."/>
            <person name="Karunairetnam S."/>
            <person name="Bulley S."/>
            <person name="Chunkath S."/>
            <person name="Hanley Z."/>
            <person name="Storey R."/>
            <person name="Thrimawithana A.H."/>
            <person name="Thomson S."/>
            <person name="David C."/>
            <person name="Testolin R."/>
            <person name="Huang H."/>
            <person name="Hellens R.P."/>
            <person name="Schaffer R.J."/>
        </authorList>
    </citation>
    <scope>NUCLEOTIDE SEQUENCE [LARGE SCALE GENOMIC DNA]</scope>
    <source>
        <strain evidence="6">cv. Red5</strain>
    </source>
</reference>
<feature type="region of interest" description="Disordered" evidence="2">
    <location>
        <begin position="166"/>
        <end position="187"/>
    </location>
</feature>
<name>A0A2R6R476_ACTCC</name>
<keyword evidence="5" id="KW-0547">Nucleotide-binding</keyword>
<feature type="compositionally biased region" description="Acidic residues" evidence="2">
    <location>
        <begin position="222"/>
        <end position="237"/>
    </location>
</feature>
<dbReference type="GO" id="GO:0005524">
    <property type="term" value="F:ATP binding"/>
    <property type="evidence" value="ECO:0007669"/>
    <property type="project" value="UniProtKB-KW"/>
</dbReference>
<feature type="signal peptide" evidence="3">
    <location>
        <begin position="1"/>
        <end position="26"/>
    </location>
</feature>
<reference evidence="5 6" key="1">
    <citation type="submission" date="2017-07" db="EMBL/GenBank/DDBJ databases">
        <title>An improved, manually edited Actinidia chinensis var. chinensis (kiwifruit) genome highlights the challenges associated with draft genomes and gene prediction in plants.</title>
        <authorList>
            <person name="Pilkington S."/>
            <person name="Crowhurst R."/>
            <person name="Hilario E."/>
            <person name="Nardozza S."/>
            <person name="Fraser L."/>
            <person name="Peng Y."/>
            <person name="Gunaseelan K."/>
            <person name="Simpson R."/>
            <person name="Tahir J."/>
            <person name="Deroles S."/>
            <person name="Templeton K."/>
            <person name="Luo Z."/>
            <person name="Davy M."/>
            <person name="Cheng C."/>
            <person name="Mcneilage M."/>
            <person name="Scaglione D."/>
            <person name="Liu Y."/>
            <person name="Zhang Q."/>
            <person name="Datson P."/>
            <person name="De Silva N."/>
            <person name="Gardiner S."/>
            <person name="Bassett H."/>
            <person name="Chagne D."/>
            <person name="Mccallum J."/>
            <person name="Dzierzon H."/>
            <person name="Deng C."/>
            <person name="Wang Y.-Y."/>
            <person name="Barron N."/>
            <person name="Manako K."/>
            <person name="Bowen J."/>
            <person name="Foster T."/>
            <person name="Erridge Z."/>
            <person name="Tiffin H."/>
            <person name="Waite C."/>
            <person name="Davies K."/>
            <person name="Grierson E."/>
            <person name="Laing W."/>
            <person name="Kirk R."/>
            <person name="Chen X."/>
            <person name="Wood M."/>
            <person name="Montefiori M."/>
            <person name="Brummell D."/>
            <person name="Schwinn K."/>
            <person name="Catanach A."/>
            <person name="Fullerton C."/>
            <person name="Li D."/>
            <person name="Meiyalaghan S."/>
            <person name="Nieuwenhuizen N."/>
            <person name="Read N."/>
            <person name="Prakash R."/>
            <person name="Hunter D."/>
            <person name="Zhang H."/>
            <person name="Mckenzie M."/>
            <person name="Knabel M."/>
            <person name="Harris A."/>
            <person name="Allan A."/>
            <person name="Chen A."/>
            <person name="Janssen B."/>
            <person name="Plunkett B."/>
            <person name="Dwamena C."/>
            <person name="Voogd C."/>
            <person name="Leif D."/>
            <person name="Lafferty D."/>
            <person name="Souleyre E."/>
            <person name="Varkonyi-Gasic E."/>
            <person name="Gambi F."/>
            <person name="Hanley J."/>
            <person name="Yao J.-L."/>
            <person name="Cheung J."/>
            <person name="David K."/>
            <person name="Warren B."/>
            <person name="Marsh K."/>
            <person name="Snowden K."/>
            <person name="Lin-Wang K."/>
            <person name="Brian L."/>
            <person name="Martinez-Sanchez M."/>
            <person name="Wang M."/>
            <person name="Ileperuma N."/>
            <person name="Macnee N."/>
            <person name="Campin R."/>
            <person name="Mcatee P."/>
            <person name="Drummond R."/>
            <person name="Espley R."/>
            <person name="Ireland H."/>
            <person name="Wu R."/>
            <person name="Atkinson R."/>
            <person name="Karunairetnam S."/>
            <person name="Bulley S."/>
            <person name="Chunkath S."/>
            <person name="Hanley Z."/>
            <person name="Storey R."/>
            <person name="Thrimawithana A."/>
            <person name="Thomson S."/>
            <person name="David C."/>
            <person name="Testolin R."/>
        </authorList>
    </citation>
    <scope>NUCLEOTIDE SEQUENCE [LARGE SCALE GENOMIC DNA]</scope>
    <source>
        <strain evidence="6">cv. Red5</strain>
        <tissue evidence="5">Young leaf</tissue>
    </source>
</reference>
<dbReference type="GO" id="GO:0005783">
    <property type="term" value="C:endoplasmic reticulum"/>
    <property type="evidence" value="ECO:0007669"/>
    <property type="project" value="EnsemblPlants"/>
</dbReference>
<dbReference type="AlphaFoldDB" id="A0A2R6R476"/>
<comment type="caution">
    <text evidence="5">The sequence shown here is derived from an EMBL/GenBank/DDBJ whole genome shotgun (WGS) entry which is preliminary data.</text>
</comment>
<keyword evidence="5" id="KW-0067">ATP-binding</keyword>
<dbReference type="OrthoDB" id="202851at2759"/>
<feature type="compositionally biased region" description="Basic residues" evidence="2">
    <location>
        <begin position="284"/>
        <end position="307"/>
    </location>
</feature>
<evidence type="ECO:0000313" key="5">
    <source>
        <dbReference type="EMBL" id="PSS20819.1"/>
    </source>
</evidence>
<dbReference type="Gramene" id="PSS20819">
    <property type="protein sequence ID" value="PSS20819"/>
    <property type="gene ID" value="CEY00_Acc09859"/>
</dbReference>
<protein>
    <submittedName>
        <fullName evidence="5">ATP-binding cassette sub-family G member like</fullName>
    </submittedName>
</protein>
<evidence type="ECO:0000256" key="2">
    <source>
        <dbReference type="SAM" id="MobiDB-lite"/>
    </source>
</evidence>
<feature type="compositionally biased region" description="Basic and acidic residues" evidence="2">
    <location>
        <begin position="263"/>
        <end position="272"/>
    </location>
</feature>
<feature type="region of interest" description="Disordered" evidence="2">
    <location>
        <begin position="218"/>
        <end position="307"/>
    </location>
</feature>
<feature type="domain" description="Saposin B-type" evidence="4">
    <location>
        <begin position="40"/>
        <end position="168"/>
    </location>
</feature>
<dbReference type="EMBL" id="NKQK01000009">
    <property type="protein sequence ID" value="PSS20819.1"/>
    <property type="molecule type" value="Genomic_DNA"/>
</dbReference>
<sequence length="307" mass="35080">MAKIVEIFVLVFSILLISSWVPISLSSKKPVGAARREDIPYIKCQVCEKLANQLYQQVQTKQTQISPKKISEYEIIEMSENVCNLKKQEADWILKIDIVEQGDKLELVEHDSEGQCNSECKTIERACQEVMGYSDTDVAEYLYKHKPQKDSLTHFLCNKLSKSCTNKPPPVPKDRTPGEPFFPKSSKEAEMDKILKSMEGMPGAPGMKMFSKEDLMNKNFGDEDADEDDDDDDDEADFPSKLGKVLREKTSTKSDWKQTITRKVVETGETLKRHANKFSNRIQKWWKGKKSSLKKKKSKSKSSKPEL</sequence>
<dbReference type="OMA" id="IMKSMEG"/>
<keyword evidence="1" id="KW-1015">Disulfide bond</keyword>
<dbReference type="GO" id="GO:0009408">
    <property type="term" value="P:response to heat"/>
    <property type="evidence" value="ECO:0007669"/>
    <property type="project" value="EnsemblPlants"/>
</dbReference>
<dbReference type="PANTHER" id="PTHR36058">
    <property type="entry name" value="NUCLEOPHOSMIN"/>
    <property type="match status" value="1"/>
</dbReference>
<gene>
    <name evidence="5" type="ORF">CEY00_Acc09859</name>
</gene>
<organism evidence="5 6">
    <name type="scientific">Actinidia chinensis var. chinensis</name>
    <name type="common">Chinese soft-hair kiwi</name>
    <dbReference type="NCBI Taxonomy" id="1590841"/>
    <lineage>
        <taxon>Eukaryota</taxon>
        <taxon>Viridiplantae</taxon>
        <taxon>Streptophyta</taxon>
        <taxon>Embryophyta</taxon>
        <taxon>Tracheophyta</taxon>
        <taxon>Spermatophyta</taxon>
        <taxon>Magnoliopsida</taxon>
        <taxon>eudicotyledons</taxon>
        <taxon>Gunneridae</taxon>
        <taxon>Pentapetalae</taxon>
        <taxon>asterids</taxon>
        <taxon>Ericales</taxon>
        <taxon>Actinidiaceae</taxon>
        <taxon>Actinidia</taxon>
    </lineage>
</organism>
<keyword evidence="3" id="KW-0732">Signal</keyword>
<evidence type="ECO:0000256" key="3">
    <source>
        <dbReference type="SAM" id="SignalP"/>
    </source>
</evidence>
<dbReference type="GO" id="GO:0044183">
    <property type="term" value="F:protein folding chaperone"/>
    <property type="evidence" value="ECO:0007669"/>
    <property type="project" value="EnsemblPlants"/>
</dbReference>
<accession>A0A2R6R476</accession>
<feature type="chain" id="PRO_5015342779" evidence="3">
    <location>
        <begin position="27"/>
        <end position="307"/>
    </location>
</feature>
<dbReference type="FunCoup" id="A0A2R6R476">
    <property type="interactions" value="829"/>
</dbReference>
<evidence type="ECO:0000259" key="4">
    <source>
        <dbReference type="PROSITE" id="PS50015"/>
    </source>
</evidence>
<keyword evidence="6" id="KW-1185">Reference proteome</keyword>
<evidence type="ECO:0000313" key="6">
    <source>
        <dbReference type="Proteomes" id="UP000241394"/>
    </source>
</evidence>
<dbReference type="PROSITE" id="PS50015">
    <property type="entry name" value="SAP_B"/>
    <property type="match status" value="1"/>
</dbReference>
<proteinExistence type="predicted"/>
<dbReference type="InParanoid" id="A0A2R6R476"/>
<dbReference type="InterPro" id="IPR008139">
    <property type="entry name" value="SaposinB_dom"/>
</dbReference>
<dbReference type="PANTHER" id="PTHR36058:SF1">
    <property type="entry name" value="NUCLEOPHOSMIN"/>
    <property type="match status" value="1"/>
</dbReference>
<dbReference type="STRING" id="1590841.A0A2R6R476"/>
<feature type="compositionally biased region" description="Basic and acidic residues" evidence="2">
    <location>
        <begin position="245"/>
        <end position="256"/>
    </location>
</feature>